<reference evidence="2" key="2">
    <citation type="submission" date="2020-05" db="EMBL/GenBank/DDBJ databases">
        <authorList>
            <person name="Kim H.-S."/>
            <person name="Proctor R.H."/>
            <person name="Brown D.W."/>
        </authorList>
    </citation>
    <scope>NUCLEOTIDE SEQUENCE</scope>
    <source>
        <strain evidence="2">NRRL 22465</strain>
    </source>
</reference>
<keyword evidence="3" id="KW-1185">Reference proteome</keyword>
<dbReference type="Proteomes" id="UP000635477">
    <property type="component" value="Unassembled WGS sequence"/>
</dbReference>
<gene>
    <name evidence="2" type="ORF">FZEAL_5593</name>
</gene>
<dbReference type="OrthoDB" id="5041951at2759"/>
<organism evidence="2 3">
    <name type="scientific">Fusarium zealandicum</name>
    <dbReference type="NCBI Taxonomy" id="1053134"/>
    <lineage>
        <taxon>Eukaryota</taxon>
        <taxon>Fungi</taxon>
        <taxon>Dikarya</taxon>
        <taxon>Ascomycota</taxon>
        <taxon>Pezizomycotina</taxon>
        <taxon>Sordariomycetes</taxon>
        <taxon>Hypocreomycetidae</taxon>
        <taxon>Hypocreales</taxon>
        <taxon>Nectriaceae</taxon>
        <taxon>Fusarium</taxon>
        <taxon>Fusarium staphyleae species complex</taxon>
    </lineage>
</organism>
<reference evidence="2" key="1">
    <citation type="journal article" date="2020" name="BMC Genomics">
        <title>Correction to: Identification and distribution of gene clusters required for synthesis of sphingolipid metabolism inhibitors in diverse species of the filamentous fungus Fusarium.</title>
        <authorList>
            <person name="Kim H.S."/>
            <person name="Lohmar J.M."/>
            <person name="Busman M."/>
            <person name="Brown D.W."/>
            <person name="Naumann T.A."/>
            <person name="Divon H.H."/>
            <person name="Lysoe E."/>
            <person name="Uhlig S."/>
            <person name="Proctor R.H."/>
        </authorList>
    </citation>
    <scope>NUCLEOTIDE SEQUENCE</scope>
    <source>
        <strain evidence="2">NRRL 22465</strain>
    </source>
</reference>
<evidence type="ECO:0000313" key="3">
    <source>
        <dbReference type="Proteomes" id="UP000635477"/>
    </source>
</evidence>
<evidence type="ECO:0000256" key="1">
    <source>
        <dbReference type="SAM" id="MobiDB-lite"/>
    </source>
</evidence>
<sequence length="323" mass="36408">MSGQTKPPGALQSRLQDGPSAEEVTAMLETPWDRVYTVSQDGTTYISPRSLLGTPVAKLTEASRYWRGTWNSLDAFLAQEADEERLKKETKDRLKLNPRDKATAAAAKLHQDNVSKHRRIRDIFGADTSYHPNQLVSKQHIPDEGLCHKELMYRLACKISDLRVLRDRHELAMDPWDFIRWRISIKIKSLITFPGQSVQDYIRTIIYKLCEDAVSGHVSQQKYEDPPLRAAILRSARYQNRIGSFNTKANNKPKAAGSSGPISRPRVSSGHRPRPASIATPASRPLPATRPERASRPTEYQGVNAYRAQQKQKAGKLAKKSDE</sequence>
<feature type="compositionally biased region" description="Basic residues" evidence="1">
    <location>
        <begin position="313"/>
        <end position="323"/>
    </location>
</feature>
<evidence type="ECO:0000313" key="2">
    <source>
        <dbReference type="EMBL" id="KAF4977945.1"/>
    </source>
</evidence>
<feature type="region of interest" description="Disordered" evidence="1">
    <location>
        <begin position="1"/>
        <end position="21"/>
    </location>
</feature>
<accession>A0A8H4UKG3</accession>
<name>A0A8H4UKG3_9HYPO</name>
<protein>
    <submittedName>
        <fullName evidence="2">Uncharacterized protein</fullName>
    </submittedName>
</protein>
<dbReference type="AlphaFoldDB" id="A0A8H4UKG3"/>
<dbReference type="EMBL" id="JABEYC010000409">
    <property type="protein sequence ID" value="KAF4977945.1"/>
    <property type="molecule type" value="Genomic_DNA"/>
</dbReference>
<feature type="region of interest" description="Disordered" evidence="1">
    <location>
        <begin position="243"/>
        <end position="323"/>
    </location>
</feature>
<comment type="caution">
    <text evidence="2">The sequence shown here is derived from an EMBL/GenBank/DDBJ whole genome shotgun (WGS) entry which is preliminary data.</text>
</comment>
<proteinExistence type="predicted"/>